<gene>
    <name evidence="2" type="ORF">B296_00042129</name>
</gene>
<evidence type="ECO:0000313" key="3">
    <source>
        <dbReference type="Proteomes" id="UP000287651"/>
    </source>
</evidence>
<proteinExistence type="predicted"/>
<dbReference type="AlphaFoldDB" id="A0A426ZEV4"/>
<sequence>MGKVLRYGLKVLKHFATELYIKRVEATESFIASFRRRTPAMRSSDSFSHQNSRRFSLAVLCGCLVIMSVVLTSLMDSSSNTIASCESSPVV</sequence>
<keyword evidence="1" id="KW-0472">Membrane</keyword>
<reference evidence="2 3" key="1">
    <citation type="journal article" date="2014" name="Agronomy (Basel)">
        <title>A Draft Genome Sequence for Ensete ventricosum, the Drought-Tolerant Tree Against Hunger.</title>
        <authorList>
            <person name="Harrison J."/>
            <person name="Moore K.A."/>
            <person name="Paszkiewicz K."/>
            <person name="Jones T."/>
            <person name="Grant M."/>
            <person name="Ambacheew D."/>
            <person name="Muzemil S."/>
            <person name="Studholme D.J."/>
        </authorList>
    </citation>
    <scope>NUCLEOTIDE SEQUENCE [LARGE SCALE GENOMIC DNA]</scope>
</reference>
<keyword evidence="1" id="KW-0812">Transmembrane</keyword>
<dbReference type="Proteomes" id="UP000287651">
    <property type="component" value="Unassembled WGS sequence"/>
</dbReference>
<keyword evidence="1" id="KW-1133">Transmembrane helix</keyword>
<organism evidence="2 3">
    <name type="scientific">Ensete ventricosum</name>
    <name type="common">Abyssinian banana</name>
    <name type="synonym">Musa ensete</name>
    <dbReference type="NCBI Taxonomy" id="4639"/>
    <lineage>
        <taxon>Eukaryota</taxon>
        <taxon>Viridiplantae</taxon>
        <taxon>Streptophyta</taxon>
        <taxon>Embryophyta</taxon>
        <taxon>Tracheophyta</taxon>
        <taxon>Spermatophyta</taxon>
        <taxon>Magnoliopsida</taxon>
        <taxon>Liliopsida</taxon>
        <taxon>Zingiberales</taxon>
        <taxon>Musaceae</taxon>
        <taxon>Ensete</taxon>
    </lineage>
</organism>
<dbReference type="EMBL" id="AMZH03006959">
    <property type="protein sequence ID" value="RRT62499.1"/>
    <property type="molecule type" value="Genomic_DNA"/>
</dbReference>
<protein>
    <submittedName>
        <fullName evidence="2">Uncharacterized protein</fullName>
    </submittedName>
</protein>
<evidence type="ECO:0000256" key="1">
    <source>
        <dbReference type="SAM" id="Phobius"/>
    </source>
</evidence>
<feature type="transmembrane region" description="Helical" evidence="1">
    <location>
        <begin position="55"/>
        <end position="75"/>
    </location>
</feature>
<comment type="caution">
    <text evidence="2">The sequence shown here is derived from an EMBL/GenBank/DDBJ whole genome shotgun (WGS) entry which is preliminary data.</text>
</comment>
<name>A0A426ZEV4_ENSVE</name>
<accession>A0A426ZEV4</accession>
<evidence type="ECO:0000313" key="2">
    <source>
        <dbReference type="EMBL" id="RRT62499.1"/>
    </source>
</evidence>